<dbReference type="RefSeq" id="WP_262308740.1">
    <property type="nucleotide sequence ID" value="NZ_CP106679.1"/>
</dbReference>
<dbReference type="SUPFAM" id="SSF55811">
    <property type="entry name" value="Nudix"/>
    <property type="match status" value="1"/>
</dbReference>
<dbReference type="PANTHER" id="PTHR43222">
    <property type="entry name" value="NUDIX HYDROLASE 23"/>
    <property type="match status" value="1"/>
</dbReference>
<feature type="domain" description="Nudix hydrolase" evidence="2">
    <location>
        <begin position="90"/>
        <end position="217"/>
    </location>
</feature>
<evidence type="ECO:0000256" key="1">
    <source>
        <dbReference type="ARBA" id="ARBA00022801"/>
    </source>
</evidence>
<dbReference type="Pfam" id="PF00293">
    <property type="entry name" value="NUDIX"/>
    <property type="match status" value="1"/>
</dbReference>
<accession>A0ABY6CLA8</accession>
<protein>
    <submittedName>
        <fullName evidence="3">NUDIX domain-containing protein</fullName>
    </submittedName>
</protein>
<dbReference type="Gene3D" id="3.90.79.10">
    <property type="entry name" value="Nucleoside Triphosphate Pyrophosphohydrolase"/>
    <property type="match status" value="1"/>
</dbReference>
<dbReference type="EMBL" id="CP106679">
    <property type="protein sequence ID" value="UXP31301.1"/>
    <property type="molecule type" value="Genomic_DNA"/>
</dbReference>
<keyword evidence="4" id="KW-1185">Reference proteome</keyword>
<dbReference type="PROSITE" id="PS51462">
    <property type="entry name" value="NUDIX"/>
    <property type="match status" value="1"/>
</dbReference>
<evidence type="ECO:0000313" key="3">
    <source>
        <dbReference type="EMBL" id="UXP31301.1"/>
    </source>
</evidence>
<name>A0ABY6CLA8_9BACT</name>
<dbReference type="CDD" id="cd03673">
    <property type="entry name" value="NUDIX_Ap6A_hydrolase"/>
    <property type="match status" value="1"/>
</dbReference>
<dbReference type="PANTHER" id="PTHR43222:SF9">
    <property type="entry name" value="8-OXO-(D)GTP PHOSPHATASE"/>
    <property type="match status" value="1"/>
</dbReference>
<dbReference type="Proteomes" id="UP001065174">
    <property type="component" value="Chromosome"/>
</dbReference>
<evidence type="ECO:0000259" key="2">
    <source>
        <dbReference type="PROSITE" id="PS51462"/>
    </source>
</evidence>
<dbReference type="InterPro" id="IPR000086">
    <property type="entry name" value="NUDIX_hydrolase_dom"/>
</dbReference>
<dbReference type="InterPro" id="IPR015797">
    <property type="entry name" value="NUDIX_hydrolase-like_dom_sf"/>
</dbReference>
<organism evidence="3 4">
    <name type="scientific">Reichenbachiella agarivorans</name>
    <dbReference type="NCBI Taxonomy" id="2979464"/>
    <lineage>
        <taxon>Bacteria</taxon>
        <taxon>Pseudomonadati</taxon>
        <taxon>Bacteroidota</taxon>
        <taxon>Cytophagia</taxon>
        <taxon>Cytophagales</taxon>
        <taxon>Reichenbachiellaceae</taxon>
        <taxon>Reichenbachiella</taxon>
    </lineage>
</organism>
<dbReference type="InterPro" id="IPR020084">
    <property type="entry name" value="NUDIX_hydrolase_CS"/>
</dbReference>
<keyword evidence="1" id="KW-0378">Hydrolase</keyword>
<gene>
    <name evidence="3" type="ORF">N6H18_13180</name>
</gene>
<reference evidence="3" key="1">
    <citation type="submission" date="2022-09" db="EMBL/GenBank/DDBJ databases">
        <title>Comparative genomics and taxonomic characterization of three novel marine species of genus Reichenbachiella exhibiting antioxidant and polysaccharide degradation activities.</title>
        <authorList>
            <person name="Muhammad N."/>
            <person name="Lee Y.-J."/>
            <person name="Ko J."/>
            <person name="Kim S.-G."/>
        </authorList>
    </citation>
    <scope>NUCLEOTIDE SEQUENCE</scope>
    <source>
        <strain evidence="3">BKB1-1</strain>
    </source>
</reference>
<sequence>MKIYINDIPVRIRDSRRKDEKEYDLRLDDTDILIPLAKLKGHVLIENKTFMAIDKLLKIMTNKKHHKIKSVEIVVKSKLKAKEYLISHFNLIEAAGGLVEKEDKVMMILRHDLWDIPKGKMEKKEKPKDCAVREVEEETGAKVQIISKIGSTWHTYLMNHKYVIKKTHWYRMTCKDDSNIKPQKSENIDEVVWMGTSEVDIAMYHSYKTIKEVIKKHREMIIGEEVKNQIA</sequence>
<evidence type="ECO:0000313" key="4">
    <source>
        <dbReference type="Proteomes" id="UP001065174"/>
    </source>
</evidence>
<dbReference type="PROSITE" id="PS00893">
    <property type="entry name" value="NUDIX_BOX"/>
    <property type="match status" value="1"/>
</dbReference>
<proteinExistence type="predicted"/>